<proteinExistence type="predicted"/>
<feature type="transmembrane region" description="Helical" evidence="1">
    <location>
        <begin position="152"/>
        <end position="169"/>
    </location>
</feature>
<keyword evidence="1" id="KW-0472">Membrane</keyword>
<dbReference type="AlphaFoldDB" id="A0A3N0XM30"/>
<evidence type="ECO:0000256" key="1">
    <source>
        <dbReference type="SAM" id="Phobius"/>
    </source>
</evidence>
<feature type="transmembrane region" description="Helical" evidence="1">
    <location>
        <begin position="189"/>
        <end position="211"/>
    </location>
</feature>
<feature type="transmembrane region" description="Helical" evidence="1">
    <location>
        <begin position="118"/>
        <end position="140"/>
    </location>
</feature>
<evidence type="ECO:0000313" key="2">
    <source>
        <dbReference type="EMBL" id="ROI69455.1"/>
    </source>
</evidence>
<sequence length="308" mass="33875">MDAVLAALNGTALWPEIRASSVCVSCALSSLAEQSVNPTFPVNTTCDWTVRQQTAKHWPRAEGPPSRLFFKVARLRSFIFAQSEFQSFRAELRDNAATNHDCGSPGPMFTTPALGEPISLFGVPVLFPLSLVCASLGVGFRRVLVPSLCSTFGFFTSLHLDFSTITIHLDFSTIITVSSKSLCHRSPAISVSLFGVPVLFPLSLVCASLGVGFRRVLVPSLCSTFGFFTSLHLDFSTITIHLDFSTIITVSPRPIEVPVSPLSCYLCVCDEVVVLTEWRIQEDDEGKQMMTDRRRIRRYRQVLCGACP</sequence>
<protein>
    <submittedName>
        <fullName evidence="2">Uncharacterized protein</fullName>
    </submittedName>
</protein>
<keyword evidence="1" id="KW-1133">Transmembrane helix</keyword>
<evidence type="ECO:0000313" key="3">
    <source>
        <dbReference type="Proteomes" id="UP000281406"/>
    </source>
</evidence>
<gene>
    <name evidence="2" type="ORF">DPX16_14395</name>
</gene>
<keyword evidence="3" id="KW-1185">Reference proteome</keyword>
<organism evidence="2 3">
    <name type="scientific">Anabarilius grahami</name>
    <name type="common">Kanglang fish</name>
    <name type="synonym">Barilius grahami</name>
    <dbReference type="NCBI Taxonomy" id="495550"/>
    <lineage>
        <taxon>Eukaryota</taxon>
        <taxon>Metazoa</taxon>
        <taxon>Chordata</taxon>
        <taxon>Craniata</taxon>
        <taxon>Vertebrata</taxon>
        <taxon>Euteleostomi</taxon>
        <taxon>Actinopterygii</taxon>
        <taxon>Neopterygii</taxon>
        <taxon>Teleostei</taxon>
        <taxon>Ostariophysi</taxon>
        <taxon>Cypriniformes</taxon>
        <taxon>Xenocyprididae</taxon>
        <taxon>Xenocypridinae</taxon>
        <taxon>Xenocypridinae incertae sedis</taxon>
        <taxon>Anabarilius</taxon>
    </lineage>
</organism>
<name>A0A3N0XM30_ANAGA</name>
<dbReference type="Proteomes" id="UP000281406">
    <property type="component" value="Unassembled WGS sequence"/>
</dbReference>
<dbReference type="EMBL" id="RJVU01069537">
    <property type="protein sequence ID" value="ROI69455.1"/>
    <property type="molecule type" value="Genomic_DNA"/>
</dbReference>
<keyword evidence="1" id="KW-0812">Transmembrane</keyword>
<reference evidence="2 3" key="1">
    <citation type="submission" date="2018-10" db="EMBL/GenBank/DDBJ databases">
        <title>Genome assembly for a Yunnan-Guizhou Plateau 3E fish, Anabarilius grahami (Regan), and its evolutionary and genetic applications.</title>
        <authorList>
            <person name="Jiang W."/>
        </authorList>
    </citation>
    <scope>NUCLEOTIDE SEQUENCE [LARGE SCALE GENOMIC DNA]</scope>
    <source>
        <strain evidence="2">AG-KIZ</strain>
        <tissue evidence="2">Muscle</tissue>
    </source>
</reference>
<comment type="caution">
    <text evidence="2">The sequence shown here is derived from an EMBL/GenBank/DDBJ whole genome shotgun (WGS) entry which is preliminary data.</text>
</comment>
<accession>A0A3N0XM30</accession>